<feature type="compositionally biased region" description="Low complexity" evidence="10">
    <location>
        <begin position="418"/>
        <end position="432"/>
    </location>
</feature>
<feature type="compositionally biased region" description="Low complexity" evidence="10">
    <location>
        <begin position="760"/>
        <end position="778"/>
    </location>
</feature>
<feature type="compositionally biased region" description="Polar residues" evidence="10">
    <location>
        <begin position="952"/>
        <end position="969"/>
    </location>
</feature>
<feature type="region of interest" description="Disordered" evidence="10">
    <location>
        <begin position="394"/>
        <end position="455"/>
    </location>
</feature>
<organism evidence="13 14">
    <name type="scientific">Entomortierella parvispora</name>
    <dbReference type="NCBI Taxonomy" id="205924"/>
    <lineage>
        <taxon>Eukaryota</taxon>
        <taxon>Fungi</taxon>
        <taxon>Fungi incertae sedis</taxon>
        <taxon>Mucoromycota</taxon>
        <taxon>Mortierellomycotina</taxon>
        <taxon>Mortierellomycetes</taxon>
        <taxon>Mortierellales</taxon>
        <taxon>Mortierellaceae</taxon>
        <taxon>Entomortierella</taxon>
    </lineage>
</organism>
<dbReference type="AlphaFoldDB" id="A0A9P3H3T6"/>
<evidence type="ECO:0000313" key="14">
    <source>
        <dbReference type="Proteomes" id="UP000827284"/>
    </source>
</evidence>
<keyword evidence="14" id="KW-1185">Reference proteome</keyword>
<evidence type="ECO:0000256" key="5">
    <source>
        <dbReference type="ARBA" id="ARBA00012388"/>
    </source>
</evidence>
<keyword evidence="9" id="KW-0460">Magnesium</keyword>
<feature type="compositionally biased region" description="Polar residues" evidence="10">
    <location>
        <begin position="821"/>
        <end position="830"/>
    </location>
</feature>
<dbReference type="GO" id="GO:0005737">
    <property type="term" value="C:cytoplasm"/>
    <property type="evidence" value="ECO:0007669"/>
    <property type="project" value="UniProtKB-SubCell"/>
</dbReference>
<evidence type="ECO:0000313" key="13">
    <source>
        <dbReference type="EMBL" id="GJJ69573.1"/>
    </source>
</evidence>
<accession>A0A9P3H3T6</accession>
<feature type="compositionally biased region" description="Polar residues" evidence="10">
    <location>
        <begin position="293"/>
        <end position="303"/>
    </location>
</feature>
<evidence type="ECO:0000256" key="1">
    <source>
        <dbReference type="ARBA" id="ARBA00001936"/>
    </source>
</evidence>
<evidence type="ECO:0000256" key="10">
    <source>
        <dbReference type="SAM" id="MobiDB-lite"/>
    </source>
</evidence>
<name>A0A9P3H3T6_9FUNG</name>
<evidence type="ECO:0000256" key="6">
    <source>
        <dbReference type="ARBA" id="ARBA00022490"/>
    </source>
</evidence>
<dbReference type="Proteomes" id="UP000827284">
    <property type="component" value="Unassembled WGS sequence"/>
</dbReference>
<keyword evidence="7" id="KW-0808">Transferase</keyword>
<feature type="region of interest" description="Disordered" evidence="10">
    <location>
        <begin position="753"/>
        <end position="836"/>
    </location>
</feature>
<feature type="compositionally biased region" description="Basic and acidic residues" evidence="10">
    <location>
        <begin position="901"/>
        <end position="916"/>
    </location>
</feature>
<comment type="cofactor">
    <cofactor evidence="2">
        <name>Mg(2+)</name>
        <dbReference type="ChEBI" id="CHEBI:18420"/>
    </cofactor>
</comment>
<feature type="compositionally biased region" description="Polar residues" evidence="10">
    <location>
        <begin position="32"/>
        <end position="48"/>
    </location>
</feature>
<dbReference type="InterPro" id="IPR002058">
    <property type="entry name" value="PAP_assoc"/>
</dbReference>
<dbReference type="InterPro" id="IPR054708">
    <property type="entry name" value="MTPAP-like_central"/>
</dbReference>
<dbReference type="PANTHER" id="PTHR12271:SF40">
    <property type="entry name" value="POLY(A) RNA POLYMERASE GLD2"/>
    <property type="match status" value="1"/>
</dbReference>
<evidence type="ECO:0000259" key="12">
    <source>
        <dbReference type="Pfam" id="PF22600"/>
    </source>
</evidence>
<dbReference type="SUPFAM" id="SSF81631">
    <property type="entry name" value="PAP/OAS1 substrate-binding domain"/>
    <property type="match status" value="1"/>
</dbReference>
<dbReference type="Gene3D" id="1.10.1410.10">
    <property type="match status" value="1"/>
</dbReference>
<reference evidence="13" key="2">
    <citation type="journal article" date="2022" name="Microbiol. Resour. Announc.">
        <title>Whole-Genome Sequence of Entomortierella parvispora E1425, a Mucoromycotan Fungus Associated with Burkholderiaceae-Related Endosymbiotic Bacteria.</title>
        <authorList>
            <person name="Herlambang A."/>
            <person name="Guo Y."/>
            <person name="Takashima Y."/>
            <person name="Narisawa K."/>
            <person name="Ohta H."/>
            <person name="Nishizawa T."/>
        </authorList>
    </citation>
    <scope>NUCLEOTIDE SEQUENCE</scope>
    <source>
        <strain evidence="13">E1425</strain>
    </source>
</reference>
<feature type="region of interest" description="Disordered" evidence="10">
    <location>
        <begin position="901"/>
        <end position="1041"/>
    </location>
</feature>
<dbReference type="GO" id="GO:0010605">
    <property type="term" value="P:negative regulation of macromolecule metabolic process"/>
    <property type="evidence" value="ECO:0007669"/>
    <property type="project" value="UniProtKB-ARBA"/>
</dbReference>
<protein>
    <recommendedName>
        <fullName evidence="5">polynucleotide adenylyltransferase</fullName>
        <ecNumber evidence="5">2.7.7.19</ecNumber>
    </recommendedName>
</protein>
<dbReference type="EC" id="2.7.7.19" evidence="5"/>
<dbReference type="Gene3D" id="3.30.460.10">
    <property type="entry name" value="Beta Polymerase, domain 2"/>
    <property type="match status" value="1"/>
</dbReference>
<comment type="caution">
    <text evidence="13">The sequence shown here is derived from an EMBL/GenBank/DDBJ whole genome shotgun (WGS) entry which is preliminary data.</text>
</comment>
<feature type="region of interest" description="Disordered" evidence="10">
    <location>
        <begin position="172"/>
        <end position="342"/>
    </location>
</feature>
<evidence type="ECO:0000256" key="2">
    <source>
        <dbReference type="ARBA" id="ARBA00001946"/>
    </source>
</evidence>
<evidence type="ECO:0000259" key="11">
    <source>
        <dbReference type="Pfam" id="PF03828"/>
    </source>
</evidence>
<comment type="cofactor">
    <cofactor evidence="1">
        <name>Mn(2+)</name>
        <dbReference type="ChEBI" id="CHEBI:29035"/>
    </cofactor>
</comment>
<feature type="domain" description="Poly(A) RNA polymerase mitochondrial-like central palm" evidence="12">
    <location>
        <begin position="485"/>
        <end position="621"/>
    </location>
</feature>
<keyword evidence="13" id="KW-0548">Nucleotidyltransferase</keyword>
<dbReference type="Pfam" id="PF22600">
    <property type="entry name" value="MTPAP-like_central"/>
    <property type="match status" value="1"/>
</dbReference>
<dbReference type="SUPFAM" id="SSF81301">
    <property type="entry name" value="Nucleotidyltransferase"/>
    <property type="match status" value="1"/>
</dbReference>
<sequence length="1041" mass="116100">MAQPPSKQAHQPMGDQELPRDAFASGQDPRRQLQQHYQEGLPPQQSTFPMHAFPGPGPNDDGELGQGMNPHQRSNSPFQPPFMHPALAQMMQQQQQQHHHMMQQQMFHGQQSPYFGAGPHPFSSDADRASSPSNNQATSLLSQDGQRMVDDQTLRSGAPKADSVSLTDQGNAIHRNANNSPQPTGPPHQTGSMFNRGSGLGPPGFEKEFGGQMPPMVPVQTPNGLIFMPMNSMTPPPGFGHFPRPDQEPQFHFHQQQQHLQHQQHLQMQHQMFLHQQMMQRQHQQQQQQQQQRAGQSFESSLHQSERNVGEQSPSGPRKPEEYQQHGLQEQQGSKERPRSQEVQAIENQINKLLNSGGPSMGAAPSPLVPGGQVLTVQEIEQAQTGELIGQFRRFSLDNPVTPPSARASTGGSKANRDSLTPSSSTSQQRSSFFDRRFQDPSAQGEQPRYQPSTTKSRFSVKDIDFYSDKKYDPYRPSFHTFEQISRDAERLCQELHPKAEEETRKIALLQKLSDIATEVFGEAEVLPFGSSGNGLALANADMDVCVFLNSEEGADEVSPVEFVERIGNRLEQDPDFENILQLKRARVPIVKLNHINGIACDIGYQNDLAIWNTRLLRAYCKIDSRVRDIVVIVKHWAKRRKINNPYTGSLSSYAYVLLVIHVLQRRGVLPNLQSIVPGDGDIPIWDCQGFNRYFFEDVANLGRYWQPTPEGLQQSVGELLYEFFRYYASDFKYTTHAVSIRSGGLLTKEEKEWTKDHTQPQNQQQRQDQQQEKQQTQPKDKSQPSEDSQPLDPLQQPEAEASPTEGEPDAPVSPKEGEASDQQTASSAPPENRPPVVKNRYLFCIEDPFELNHNVGRPVDRFSLFTIRGEFMRAAKILSRNGDGALGRLCVEREIETPQERIRNGSVDHGDERHQNKASNSESGGNVGGPRRPSLKNYSASDAAVQDQREGTSPSVSFAEGESTTYSSSERRPSVQGGYGYNRSIGSRGSIGGGGIAGQSPNSSYSASTRGRDSLGPTADRKQGYKRATIAGEPRRVARP</sequence>
<dbReference type="PANTHER" id="PTHR12271">
    <property type="entry name" value="POLY A POLYMERASE CID PAP -RELATED"/>
    <property type="match status" value="1"/>
</dbReference>
<comment type="similarity">
    <text evidence="4">Belongs to the DNA polymerase type-B-like family.</text>
</comment>
<evidence type="ECO:0000256" key="8">
    <source>
        <dbReference type="ARBA" id="ARBA00022723"/>
    </source>
</evidence>
<dbReference type="GO" id="GO:1990817">
    <property type="term" value="F:poly(A) RNA polymerase activity"/>
    <property type="evidence" value="ECO:0007669"/>
    <property type="project" value="UniProtKB-EC"/>
</dbReference>
<keyword evidence="8" id="KW-0479">Metal-binding</keyword>
<feature type="compositionally biased region" description="Polar residues" evidence="10">
    <location>
        <begin position="1000"/>
        <end position="1010"/>
    </location>
</feature>
<feature type="compositionally biased region" description="Low complexity" evidence="10">
    <location>
        <begin position="252"/>
        <end position="292"/>
    </location>
</feature>
<dbReference type="OrthoDB" id="407432at2759"/>
<keyword evidence="6" id="KW-0963">Cytoplasm</keyword>
<reference evidence="13" key="1">
    <citation type="submission" date="2021-11" db="EMBL/GenBank/DDBJ databases">
        <authorList>
            <person name="Herlambang A."/>
            <person name="Guo Y."/>
            <person name="Takashima Y."/>
            <person name="Nishizawa T."/>
        </authorList>
    </citation>
    <scope>NUCLEOTIDE SEQUENCE</scope>
    <source>
        <strain evidence="13">E1425</strain>
    </source>
</reference>
<evidence type="ECO:0000256" key="4">
    <source>
        <dbReference type="ARBA" id="ARBA00008593"/>
    </source>
</evidence>
<dbReference type="Pfam" id="PF03828">
    <property type="entry name" value="PAP_assoc"/>
    <property type="match status" value="1"/>
</dbReference>
<evidence type="ECO:0000256" key="3">
    <source>
        <dbReference type="ARBA" id="ARBA00004496"/>
    </source>
</evidence>
<feature type="compositionally biased region" description="Low complexity" evidence="10">
    <location>
        <begin position="89"/>
        <end position="111"/>
    </location>
</feature>
<proteinExistence type="inferred from homology"/>
<comment type="subcellular location">
    <subcellularLocation>
        <location evidence="3">Cytoplasm</location>
    </subcellularLocation>
</comment>
<evidence type="ECO:0000256" key="7">
    <source>
        <dbReference type="ARBA" id="ARBA00022679"/>
    </source>
</evidence>
<dbReference type="EMBL" id="BQFW01000002">
    <property type="protein sequence ID" value="GJJ69573.1"/>
    <property type="molecule type" value="Genomic_DNA"/>
</dbReference>
<feature type="region of interest" description="Disordered" evidence="10">
    <location>
        <begin position="1"/>
        <end position="148"/>
    </location>
</feature>
<dbReference type="CDD" id="cd05402">
    <property type="entry name" value="NT_PAP_TUTase"/>
    <property type="match status" value="1"/>
</dbReference>
<dbReference type="GO" id="GO:0046872">
    <property type="term" value="F:metal ion binding"/>
    <property type="evidence" value="ECO:0007669"/>
    <property type="project" value="UniProtKB-KW"/>
</dbReference>
<feature type="domain" description="PAP-associated" evidence="11">
    <location>
        <begin position="716"/>
        <end position="762"/>
    </location>
</feature>
<feature type="compositionally biased region" description="Polar residues" evidence="10">
    <location>
        <begin position="172"/>
        <end position="195"/>
    </location>
</feature>
<dbReference type="InterPro" id="IPR043519">
    <property type="entry name" value="NT_sf"/>
</dbReference>
<gene>
    <name evidence="13" type="ORF">EMPS_01920</name>
</gene>
<dbReference type="GO" id="GO:0031123">
    <property type="term" value="P:RNA 3'-end processing"/>
    <property type="evidence" value="ECO:0007669"/>
    <property type="project" value="TreeGrafter"/>
</dbReference>
<evidence type="ECO:0000256" key="9">
    <source>
        <dbReference type="ARBA" id="ARBA00022842"/>
    </source>
</evidence>
<feature type="compositionally biased region" description="Polar residues" evidence="10">
    <location>
        <begin position="130"/>
        <end position="145"/>
    </location>
</feature>